<evidence type="ECO:0000313" key="1">
    <source>
        <dbReference type="EMBL" id="XBH16239.1"/>
    </source>
</evidence>
<name>A0AAU7DFX6_9BACT</name>
<accession>A0AAU7DFX6</accession>
<dbReference type="EMBL" id="CP121196">
    <property type="protein sequence ID" value="XBH16239.1"/>
    <property type="molecule type" value="Genomic_DNA"/>
</dbReference>
<proteinExistence type="predicted"/>
<sequence>MALNIALYLVAGYVVATAHRVSLCHGGRPDEGRDMKVAIDLPYERTG</sequence>
<gene>
    <name evidence="1" type="ORF">P8935_16880</name>
</gene>
<protein>
    <submittedName>
        <fullName evidence="1">Uncharacterized protein</fullName>
    </submittedName>
</protein>
<dbReference type="RefSeq" id="WP_348261466.1">
    <property type="nucleotide sequence ID" value="NZ_CP121196.1"/>
</dbReference>
<dbReference type="AlphaFoldDB" id="A0AAU7DFX6"/>
<reference evidence="1" key="1">
    <citation type="submission" date="2023-03" db="EMBL/GenBank/DDBJ databases">
        <title>Edaphobacter sp.</title>
        <authorList>
            <person name="Huber K.J."/>
            <person name="Papendorf J."/>
            <person name="Pilke C."/>
            <person name="Bunk B."/>
            <person name="Sproeer C."/>
            <person name="Pester M."/>
        </authorList>
    </citation>
    <scope>NUCLEOTIDE SEQUENCE</scope>
    <source>
        <strain evidence="1">DSM 110680</strain>
    </source>
</reference>
<organism evidence="1">
    <name type="scientific">Telmatobacter sp. DSM 110680</name>
    <dbReference type="NCBI Taxonomy" id="3036704"/>
    <lineage>
        <taxon>Bacteria</taxon>
        <taxon>Pseudomonadati</taxon>
        <taxon>Acidobacteriota</taxon>
        <taxon>Terriglobia</taxon>
        <taxon>Terriglobales</taxon>
        <taxon>Acidobacteriaceae</taxon>
        <taxon>Telmatobacter</taxon>
    </lineage>
</organism>